<accession>A0A2T2N962</accession>
<dbReference type="GO" id="GO:0000272">
    <property type="term" value="P:polysaccharide catabolic process"/>
    <property type="evidence" value="ECO:0007669"/>
    <property type="project" value="UniProtKB-KW"/>
</dbReference>
<keyword evidence="4" id="KW-0378">Hydrolase</keyword>
<evidence type="ECO:0000313" key="11">
    <source>
        <dbReference type="EMBL" id="PSN61964.1"/>
    </source>
</evidence>
<gene>
    <name evidence="11" type="ORF">BS50DRAFT_134287</name>
</gene>
<dbReference type="EC" id="3.2.1.3" evidence="3"/>
<dbReference type="SUPFAM" id="SSF48208">
    <property type="entry name" value="Six-hairpin glycosidases"/>
    <property type="match status" value="1"/>
</dbReference>
<keyword evidence="5" id="KW-0119">Carbohydrate metabolism</keyword>
<dbReference type="Pfam" id="PF00723">
    <property type="entry name" value="Glyco_hydro_15"/>
    <property type="match status" value="1"/>
</dbReference>
<evidence type="ECO:0000256" key="2">
    <source>
        <dbReference type="ARBA" id="ARBA00006188"/>
    </source>
</evidence>
<sequence>MTLLVPFVLVAYVVLYAFALSIPPLALLPHFLSGAGKLQTQRPLLDSLDAWIEREETIALERLLDNVAPGGKNTQGNGVVDGTVLASPSTSMPDYFFQWVRDAAITTQTLVDLYKADPSSERASQLATILDAYAQLQAGIQHTNNPSGSFSDLAGLGEPKFEVDGSPFTGSWGRPQRDGPALRAITLMSYLRAYNASHPALWDTEKGEDWFKPFYQAEMPANSIIKADLEYVSHVWTQGGFDLWEEVQGLHFFTAMVQLKALREGADLAHAFDDLGAAAWYSEQAAYLEDFLQMFWDEEKGHLIETMDSPRSGLDCGILLGSLHALPSETSNLDPVFPPWSDEILVTLLALANDQRSRFPINSKPIVVDEDEDLDQDEGENVQARTPFSGTGIGRYPEDIYTGTGTAPGGGNPWFLCTSSAAEILYRTASHISTSARLTITPRSHPFYAALLADSSLELESEAEYGPSDAIFQSIVDRLRIAGDEFLDVVKTHVDGEGRMSEQFDGVTGYMRGARDLTWSYGAFLKAVWARGEEKD</sequence>
<evidence type="ECO:0000256" key="4">
    <source>
        <dbReference type="ARBA" id="ARBA00022801"/>
    </source>
</evidence>
<comment type="catalytic activity">
    <reaction evidence="1">
        <text>Hydrolysis of terminal (1-&gt;4)-linked alpha-D-glucose residues successively from non-reducing ends of the chains with release of beta-D-glucose.</text>
        <dbReference type="EC" id="3.2.1.3"/>
    </reaction>
</comment>
<protein>
    <recommendedName>
        <fullName evidence="3">glucan 1,4-alpha-glucosidase</fullName>
        <ecNumber evidence="3">3.2.1.3</ecNumber>
    </recommendedName>
    <alternativeName>
        <fullName evidence="9">1,4-alpha-D-glucan glucohydrolase</fullName>
    </alternativeName>
    <alternativeName>
        <fullName evidence="8">Glucan 1,4-alpha-glucosidase</fullName>
    </alternativeName>
</protein>
<keyword evidence="12" id="KW-1185">Reference proteome</keyword>
<keyword evidence="6" id="KW-0326">Glycosidase</keyword>
<dbReference type="Proteomes" id="UP000240883">
    <property type="component" value="Unassembled WGS sequence"/>
</dbReference>
<dbReference type="EMBL" id="KZ678142">
    <property type="protein sequence ID" value="PSN61964.1"/>
    <property type="molecule type" value="Genomic_DNA"/>
</dbReference>
<name>A0A2T2N962_CORCC</name>
<evidence type="ECO:0000256" key="5">
    <source>
        <dbReference type="ARBA" id="ARBA00023277"/>
    </source>
</evidence>
<dbReference type="Gene3D" id="1.50.10.10">
    <property type="match status" value="1"/>
</dbReference>
<evidence type="ECO:0000256" key="6">
    <source>
        <dbReference type="ARBA" id="ARBA00023295"/>
    </source>
</evidence>
<comment type="similarity">
    <text evidence="2">Belongs to the glycosyl hydrolase 15 family.</text>
</comment>
<keyword evidence="7" id="KW-0624">Polysaccharide degradation</keyword>
<evidence type="ECO:0000256" key="7">
    <source>
        <dbReference type="ARBA" id="ARBA00023326"/>
    </source>
</evidence>
<evidence type="ECO:0000256" key="3">
    <source>
        <dbReference type="ARBA" id="ARBA00012593"/>
    </source>
</evidence>
<dbReference type="STRING" id="1448308.A0A2T2N962"/>
<reference evidence="11 12" key="1">
    <citation type="journal article" date="2018" name="Front. Microbiol.">
        <title>Genome-Wide Analysis of Corynespora cassiicola Leaf Fall Disease Putative Effectors.</title>
        <authorList>
            <person name="Lopez D."/>
            <person name="Ribeiro S."/>
            <person name="Label P."/>
            <person name="Fumanal B."/>
            <person name="Venisse J.S."/>
            <person name="Kohler A."/>
            <person name="de Oliveira R.R."/>
            <person name="Labutti K."/>
            <person name="Lipzen A."/>
            <person name="Lail K."/>
            <person name="Bauer D."/>
            <person name="Ohm R.A."/>
            <person name="Barry K.W."/>
            <person name="Spatafora J."/>
            <person name="Grigoriev I.V."/>
            <person name="Martin F.M."/>
            <person name="Pujade-Renaud V."/>
        </authorList>
    </citation>
    <scope>NUCLEOTIDE SEQUENCE [LARGE SCALE GENOMIC DNA]</scope>
    <source>
        <strain evidence="11 12">Philippines</strain>
    </source>
</reference>
<dbReference type="GO" id="GO:0000324">
    <property type="term" value="C:fungal-type vacuole"/>
    <property type="evidence" value="ECO:0007669"/>
    <property type="project" value="TreeGrafter"/>
</dbReference>
<dbReference type="OrthoDB" id="6123450at2759"/>
<evidence type="ECO:0000256" key="8">
    <source>
        <dbReference type="ARBA" id="ARBA00033442"/>
    </source>
</evidence>
<dbReference type="InterPro" id="IPR011613">
    <property type="entry name" value="GH15-like"/>
</dbReference>
<evidence type="ECO:0000256" key="1">
    <source>
        <dbReference type="ARBA" id="ARBA00001863"/>
    </source>
</evidence>
<dbReference type="AlphaFoldDB" id="A0A2T2N962"/>
<dbReference type="GO" id="GO:0004339">
    <property type="term" value="F:glucan 1,4-alpha-glucosidase activity"/>
    <property type="evidence" value="ECO:0007669"/>
    <property type="project" value="UniProtKB-EC"/>
</dbReference>
<dbReference type="PANTHER" id="PTHR31616:SF9">
    <property type="entry name" value="GLUCOAMYLASE, INTRACELLULAR SPORULATION-SPECIFIC"/>
    <property type="match status" value="1"/>
</dbReference>
<evidence type="ECO:0000256" key="9">
    <source>
        <dbReference type="ARBA" id="ARBA00033473"/>
    </source>
</evidence>
<feature type="domain" description="GH15-like" evidence="10">
    <location>
        <begin position="63"/>
        <end position="528"/>
    </location>
</feature>
<dbReference type="PANTHER" id="PTHR31616">
    <property type="entry name" value="TREHALASE"/>
    <property type="match status" value="1"/>
</dbReference>
<dbReference type="InterPro" id="IPR008928">
    <property type="entry name" value="6-hairpin_glycosidase_sf"/>
</dbReference>
<proteinExistence type="inferred from homology"/>
<dbReference type="InterPro" id="IPR000165">
    <property type="entry name" value="Glucoamylase"/>
</dbReference>
<evidence type="ECO:0000259" key="10">
    <source>
        <dbReference type="Pfam" id="PF00723"/>
    </source>
</evidence>
<dbReference type="InterPro" id="IPR012341">
    <property type="entry name" value="6hp_glycosidase-like_sf"/>
</dbReference>
<organism evidence="11 12">
    <name type="scientific">Corynespora cassiicola Philippines</name>
    <dbReference type="NCBI Taxonomy" id="1448308"/>
    <lineage>
        <taxon>Eukaryota</taxon>
        <taxon>Fungi</taxon>
        <taxon>Dikarya</taxon>
        <taxon>Ascomycota</taxon>
        <taxon>Pezizomycotina</taxon>
        <taxon>Dothideomycetes</taxon>
        <taxon>Pleosporomycetidae</taxon>
        <taxon>Pleosporales</taxon>
        <taxon>Corynesporascaceae</taxon>
        <taxon>Corynespora</taxon>
    </lineage>
</organism>
<evidence type="ECO:0000313" key="12">
    <source>
        <dbReference type="Proteomes" id="UP000240883"/>
    </source>
</evidence>
<dbReference type="PRINTS" id="PR00736">
    <property type="entry name" value="GLHYDRLASE15"/>
</dbReference>